<dbReference type="NCBIfam" id="TIGR00756">
    <property type="entry name" value="PPR"/>
    <property type="match status" value="4"/>
</dbReference>
<evidence type="ECO:0000313" key="5">
    <source>
        <dbReference type="Proteomes" id="UP000195402"/>
    </source>
</evidence>
<evidence type="ECO:0000256" key="3">
    <source>
        <dbReference type="SAM" id="MobiDB-lite"/>
    </source>
</evidence>
<comment type="caution">
    <text evidence="4">The sequence shown here is derived from an EMBL/GenBank/DDBJ whole genome shotgun (WGS) entry which is preliminary data.</text>
</comment>
<dbReference type="AlphaFoldDB" id="A0A200QA79"/>
<feature type="repeat" description="PPR" evidence="2">
    <location>
        <begin position="832"/>
        <end position="866"/>
    </location>
</feature>
<dbReference type="PROSITE" id="PS51375">
    <property type="entry name" value="PPR"/>
    <property type="match status" value="4"/>
</dbReference>
<dbReference type="Pfam" id="PF01535">
    <property type="entry name" value="PPR"/>
    <property type="match status" value="4"/>
</dbReference>
<dbReference type="InParanoid" id="A0A200QA79"/>
<dbReference type="InterPro" id="IPR044645">
    <property type="entry name" value="DG1/EMB2279-like"/>
</dbReference>
<dbReference type="InterPro" id="IPR011990">
    <property type="entry name" value="TPR-like_helical_dom_sf"/>
</dbReference>
<dbReference type="InterPro" id="IPR002885">
    <property type="entry name" value="PPR_rpt"/>
</dbReference>
<dbReference type="GO" id="GO:0009507">
    <property type="term" value="C:chloroplast"/>
    <property type="evidence" value="ECO:0007669"/>
    <property type="project" value="TreeGrafter"/>
</dbReference>
<dbReference type="OMA" id="EQHGPRS"/>
<feature type="region of interest" description="Disordered" evidence="3">
    <location>
        <begin position="453"/>
        <end position="472"/>
    </location>
</feature>
<evidence type="ECO:0000256" key="2">
    <source>
        <dbReference type="PROSITE-ProRule" id="PRU00708"/>
    </source>
</evidence>
<dbReference type="PANTHER" id="PTHR46935:SF1">
    <property type="entry name" value="OS01G0674700 PROTEIN"/>
    <property type="match status" value="1"/>
</dbReference>
<accession>A0A200QA79</accession>
<reference evidence="4 5" key="1">
    <citation type="journal article" date="2017" name="Mol. Plant">
        <title>The Genome of Medicinal Plant Macleaya cordata Provides New Insights into Benzylisoquinoline Alkaloids Metabolism.</title>
        <authorList>
            <person name="Liu X."/>
            <person name="Liu Y."/>
            <person name="Huang P."/>
            <person name="Ma Y."/>
            <person name="Qing Z."/>
            <person name="Tang Q."/>
            <person name="Cao H."/>
            <person name="Cheng P."/>
            <person name="Zheng Y."/>
            <person name="Yuan Z."/>
            <person name="Zhou Y."/>
            <person name="Liu J."/>
            <person name="Tang Z."/>
            <person name="Zhuo Y."/>
            <person name="Zhang Y."/>
            <person name="Yu L."/>
            <person name="Huang J."/>
            <person name="Yang P."/>
            <person name="Peng Q."/>
            <person name="Zhang J."/>
            <person name="Jiang W."/>
            <person name="Zhang Z."/>
            <person name="Lin K."/>
            <person name="Ro D.K."/>
            <person name="Chen X."/>
            <person name="Xiong X."/>
            <person name="Shang Y."/>
            <person name="Huang S."/>
            <person name="Zeng J."/>
        </authorList>
    </citation>
    <scope>NUCLEOTIDE SEQUENCE [LARGE SCALE GENOMIC DNA]</scope>
    <source>
        <strain evidence="5">cv. BLH2017</strain>
        <tissue evidence="4">Root</tissue>
    </source>
</reference>
<evidence type="ECO:0000313" key="4">
    <source>
        <dbReference type="EMBL" id="OVA07351.1"/>
    </source>
</evidence>
<proteinExistence type="predicted"/>
<dbReference type="EMBL" id="MVGT01002614">
    <property type="protein sequence ID" value="OVA07351.1"/>
    <property type="molecule type" value="Genomic_DNA"/>
</dbReference>
<dbReference type="PANTHER" id="PTHR46935">
    <property type="entry name" value="OS01G0674700 PROTEIN"/>
    <property type="match status" value="1"/>
</dbReference>
<dbReference type="Gene3D" id="1.25.40.10">
    <property type="entry name" value="Tetratricopeptide repeat domain"/>
    <property type="match status" value="3"/>
</dbReference>
<feature type="region of interest" description="Disordered" evidence="3">
    <location>
        <begin position="185"/>
        <end position="211"/>
    </location>
</feature>
<keyword evidence="1" id="KW-0677">Repeat</keyword>
<evidence type="ECO:0000256" key="1">
    <source>
        <dbReference type="ARBA" id="ARBA00022737"/>
    </source>
</evidence>
<feature type="repeat" description="PPR" evidence="2">
    <location>
        <begin position="879"/>
        <end position="913"/>
    </location>
</feature>
<feature type="compositionally biased region" description="Basic and acidic residues" evidence="3">
    <location>
        <begin position="139"/>
        <end position="155"/>
    </location>
</feature>
<protein>
    <submittedName>
        <fullName evidence="4">Pentatricopeptide repeat</fullName>
    </submittedName>
</protein>
<feature type="repeat" description="PPR" evidence="2">
    <location>
        <begin position="659"/>
        <end position="693"/>
    </location>
</feature>
<keyword evidence="5" id="KW-1185">Reference proteome</keyword>
<dbReference type="FunFam" id="1.25.40.10:FF:001393">
    <property type="entry name" value="Pentatricopeptide repeat-containing protein chloroplastic"/>
    <property type="match status" value="1"/>
</dbReference>
<feature type="compositionally biased region" description="Basic and acidic residues" evidence="3">
    <location>
        <begin position="185"/>
        <end position="202"/>
    </location>
</feature>
<feature type="region of interest" description="Disordered" evidence="3">
    <location>
        <begin position="113"/>
        <end position="158"/>
    </location>
</feature>
<dbReference type="FunCoup" id="A0A200QA79">
    <property type="interactions" value="1404"/>
</dbReference>
<dbReference type="OrthoDB" id="1909155at2759"/>
<dbReference type="SUPFAM" id="SSF81901">
    <property type="entry name" value="HCP-like"/>
    <property type="match status" value="1"/>
</dbReference>
<dbReference type="Proteomes" id="UP000195402">
    <property type="component" value="Unassembled WGS sequence"/>
</dbReference>
<sequence length="1055" mass="121322">MLMKNQMAMGIFSLERSEILYPKNYQNPASLNGFLVSGRPICGISLNARRMKQSWFFSVRSPNCRTINALSKGEYDDNGSTNSGKVLEKEFKFQPTFDEYLKAMESVRTYRENNPIGGADAYHPRRKNSKLKLNSAEPNSDRDEEKLKLSSEKHSSQVKNTEFLEGDGLSENSCLKIGQERSGRGKLGFREKGNRTLKDKGKPGNRVGFLEKGGERSAWDSVQHKLKYGENNVNLMVERGLRGYGDKRTSERINGRWMNNQNNSVERKMGDSGFSKSKNNIYSRERGTYGKSDYVTSLTSNEDEGKLGQNENTTEMQKKQLIKNAAGSTEFSGIRERGSENIKIYKSNVDMRPNVYRNNKSLTEKKKFYGSHIERRAGEITSGKEMSENEYFNMNDVARKMEDTEITSMGRGKYYENQIPVRFSNVSEMEQHGPRSRDAYLRMDNGHIQIDDTRRKSSLRSGKSTRGNMDFMDDESDVKMERAAFKSFEVFTDVRGMPRVSRMEMEERIQNLAKWLNGADINLPEWMFSKMMRSAKIRFSDSSILRVIQVLGRYGNWRRVLQVIEWFQSRERFKYIYTAALDVLGKAKRPVEALNVFHAMRQELSSYPDLAAYHCIAVTLGQAGHMKELLDVIDCMRSPPQKKFKLGVLEKWDPRLEPDLVIYNAVLNACIRRKQWEGAFWVLQQLKQQGLQPSSTTYGLVMEVLLACDKYNLVHEFFRKVEKSSIPNSLNYRVLVNTLWKEGKTDEAVVAVQEMERRGIVGSASLYYDLARCLCSAGRCQEALMQIDKICKVANKPLVVTYTGLIQACLDSGNVQNGSYIFEQMHKFCSPNVVTCNIMLKGYLEHGLFEKAKELFQQMLDDSNQISSIADYKERVPPDNYTFNTMLDACIAEKKWDDFKYVYQRMLHHGYHFNTKRHLRMLLEACRAGQGELLEITWKHLIRADRIPPAPIIKERFCMKLEEDDFAGAISCITSRQATNELHAFSEKVWLDLFKTNANRFQEDTLVRLVHELNNITAGSDQPHPILQNLITSCREFIRTHTTVADSILNEITLV</sequence>
<feature type="repeat" description="PPR" evidence="2">
    <location>
        <begin position="728"/>
        <end position="762"/>
    </location>
</feature>
<dbReference type="GO" id="GO:0009658">
    <property type="term" value="P:chloroplast organization"/>
    <property type="evidence" value="ECO:0007669"/>
    <property type="project" value="InterPro"/>
</dbReference>
<organism evidence="4 5">
    <name type="scientific">Macleaya cordata</name>
    <name type="common">Five-seeded plume-poppy</name>
    <name type="synonym">Bocconia cordata</name>
    <dbReference type="NCBI Taxonomy" id="56857"/>
    <lineage>
        <taxon>Eukaryota</taxon>
        <taxon>Viridiplantae</taxon>
        <taxon>Streptophyta</taxon>
        <taxon>Embryophyta</taxon>
        <taxon>Tracheophyta</taxon>
        <taxon>Spermatophyta</taxon>
        <taxon>Magnoliopsida</taxon>
        <taxon>Ranunculales</taxon>
        <taxon>Papaveraceae</taxon>
        <taxon>Papaveroideae</taxon>
        <taxon>Macleaya</taxon>
    </lineage>
</organism>
<dbReference type="Pfam" id="PF13041">
    <property type="entry name" value="PPR_2"/>
    <property type="match status" value="2"/>
</dbReference>
<dbReference type="STRING" id="56857.A0A200QA79"/>
<gene>
    <name evidence="4" type="ORF">BVC80_1605g42</name>
</gene>
<name>A0A200QA79_MACCD</name>
<dbReference type="FunFam" id="1.25.40.10:FF:000363">
    <property type="entry name" value="Pentatricopeptide repeat-containing protein"/>
    <property type="match status" value="1"/>
</dbReference>